<accession>A0ABD5Y258</accession>
<gene>
    <name evidence="2" type="ORF">ACFQMA_16625</name>
</gene>
<keyword evidence="3" id="KW-1185">Reference proteome</keyword>
<name>A0ABD5Y258_9EURY</name>
<dbReference type="Proteomes" id="UP001596432">
    <property type="component" value="Unassembled WGS sequence"/>
</dbReference>
<dbReference type="GeneID" id="78821763"/>
<organism evidence="2 3">
    <name type="scientific">Halosimplex aquaticum</name>
    <dbReference type="NCBI Taxonomy" id="3026162"/>
    <lineage>
        <taxon>Archaea</taxon>
        <taxon>Methanobacteriati</taxon>
        <taxon>Methanobacteriota</taxon>
        <taxon>Stenosarchaea group</taxon>
        <taxon>Halobacteria</taxon>
        <taxon>Halobacteriales</taxon>
        <taxon>Haloarculaceae</taxon>
        <taxon>Halosimplex</taxon>
    </lineage>
</organism>
<dbReference type="EMBL" id="JBHTAS010000001">
    <property type="protein sequence ID" value="MFC7141450.1"/>
    <property type="molecule type" value="Genomic_DNA"/>
</dbReference>
<sequence>MSRITCETDDGNGDRELTDDECYDLLADERRRLALAELAERSAPIALDDLAAAVAAREVDGATPSATDTQRAAVSLHHAHLPRMADLGVIDYDAQTNRIERVGDVPTSLPA</sequence>
<dbReference type="AlphaFoldDB" id="A0ABD5Y258"/>
<evidence type="ECO:0000313" key="3">
    <source>
        <dbReference type="Proteomes" id="UP001596432"/>
    </source>
</evidence>
<protein>
    <recommendedName>
        <fullName evidence="1">DUF7344 domain-containing protein</fullName>
    </recommendedName>
</protein>
<evidence type="ECO:0000259" key="1">
    <source>
        <dbReference type="Pfam" id="PF24035"/>
    </source>
</evidence>
<proteinExistence type="predicted"/>
<dbReference type="RefSeq" id="WP_274322531.1">
    <property type="nucleotide sequence ID" value="NZ_CP118158.1"/>
</dbReference>
<reference evidence="2 3" key="1">
    <citation type="journal article" date="2019" name="Int. J. Syst. Evol. Microbiol.">
        <title>The Global Catalogue of Microorganisms (GCM) 10K type strain sequencing project: providing services to taxonomists for standard genome sequencing and annotation.</title>
        <authorList>
            <consortium name="The Broad Institute Genomics Platform"/>
            <consortium name="The Broad Institute Genome Sequencing Center for Infectious Disease"/>
            <person name="Wu L."/>
            <person name="Ma J."/>
        </authorList>
    </citation>
    <scope>NUCLEOTIDE SEQUENCE [LARGE SCALE GENOMIC DNA]</scope>
    <source>
        <strain evidence="2 3">XZYJT29</strain>
    </source>
</reference>
<dbReference type="Pfam" id="PF24035">
    <property type="entry name" value="DUF7344"/>
    <property type="match status" value="1"/>
</dbReference>
<comment type="caution">
    <text evidence="2">The sequence shown here is derived from an EMBL/GenBank/DDBJ whole genome shotgun (WGS) entry which is preliminary data.</text>
</comment>
<dbReference type="InterPro" id="IPR055768">
    <property type="entry name" value="DUF7344"/>
</dbReference>
<evidence type="ECO:0000313" key="2">
    <source>
        <dbReference type="EMBL" id="MFC7141450.1"/>
    </source>
</evidence>
<feature type="domain" description="DUF7344" evidence="1">
    <location>
        <begin position="23"/>
        <end position="100"/>
    </location>
</feature>